<protein>
    <submittedName>
        <fullName evidence="1">Uncharacterized protein</fullName>
    </submittedName>
</protein>
<proteinExistence type="predicted"/>
<evidence type="ECO:0000313" key="1">
    <source>
        <dbReference type="EMBL" id="KAE9408906.1"/>
    </source>
</evidence>
<reference evidence="1" key="1">
    <citation type="journal article" date="2019" name="Environ. Microbiol.">
        <title>Fungal ecological strategies reflected in gene transcription - a case study of two litter decomposers.</title>
        <authorList>
            <person name="Barbi F."/>
            <person name="Kohler A."/>
            <person name="Barry K."/>
            <person name="Baskaran P."/>
            <person name="Daum C."/>
            <person name="Fauchery L."/>
            <person name="Ihrmark K."/>
            <person name="Kuo A."/>
            <person name="LaButti K."/>
            <person name="Lipzen A."/>
            <person name="Morin E."/>
            <person name="Grigoriev I.V."/>
            <person name="Henrissat B."/>
            <person name="Lindahl B."/>
            <person name="Martin F."/>
        </authorList>
    </citation>
    <scope>NUCLEOTIDE SEQUENCE</scope>
    <source>
        <strain evidence="1">JB14</strain>
    </source>
</reference>
<name>A0A6A4IEB0_9AGAR</name>
<accession>A0A6A4IEB0</accession>
<evidence type="ECO:0000313" key="2">
    <source>
        <dbReference type="Proteomes" id="UP000799118"/>
    </source>
</evidence>
<gene>
    <name evidence="1" type="ORF">BT96DRAFT_913606</name>
</gene>
<dbReference type="EMBL" id="ML769389">
    <property type="protein sequence ID" value="KAE9408906.1"/>
    <property type="molecule type" value="Genomic_DNA"/>
</dbReference>
<dbReference type="Proteomes" id="UP000799118">
    <property type="component" value="Unassembled WGS sequence"/>
</dbReference>
<sequence>MQELFDLERLTEEHAAILRQDPNRYAAAYEQYTASAPPVAFLPLPEQTESYTRATEEIARKERKEFVDHVAVVCACMFLCRVKALAYAGENQKLFLEAAALKTKLHREHIYAPSHTVIPPNPHPLLVKELGLGKNI</sequence>
<organism evidence="1 2">
    <name type="scientific">Gymnopus androsaceus JB14</name>
    <dbReference type="NCBI Taxonomy" id="1447944"/>
    <lineage>
        <taxon>Eukaryota</taxon>
        <taxon>Fungi</taxon>
        <taxon>Dikarya</taxon>
        <taxon>Basidiomycota</taxon>
        <taxon>Agaricomycotina</taxon>
        <taxon>Agaricomycetes</taxon>
        <taxon>Agaricomycetidae</taxon>
        <taxon>Agaricales</taxon>
        <taxon>Marasmiineae</taxon>
        <taxon>Omphalotaceae</taxon>
        <taxon>Gymnopus</taxon>
    </lineage>
</organism>
<dbReference type="AlphaFoldDB" id="A0A6A4IEB0"/>
<dbReference type="OrthoDB" id="2880469at2759"/>
<keyword evidence="2" id="KW-1185">Reference proteome</keyword>